<keyword evidence="1" id="KW-0812">Transmembrane</keyword>
<reference evidence="2 4" key="1">
    <citation type="submission" date="2018-02" db="EMBL/GenBank/DDBJ databases">
        <title>Draft genome sequencing of Burkholderia cepacia Y14-15.</title>
        <authorList>
            <person name="Zheng B.-X."/>
        </authorList>
    </citation>
    <scope>NUCLEOTIDE SEQUENCE [LARGE SCALE GENOMIC DNA]</scope>
    <source>
        <strain evidence="2 4">Y14-15</strain>
    </source>
</reference>
<name>A0A2S8I3H3_BURCE</name>
<dbReference type="Proteomes" id="UP000238206">
    <property type="component" value="Unassembled WGS sequence"/>
</dbReference>
<protein>
    <submittedName>
        <fullName evidence="2">Uncharacterized protein</fullName>
    </submittedName>
</protein>
<keyword evidence="1" id="KW-1133">Transmembrane helix</keyword>
<keyword evidence="1" id="KW-0472">Membrane</keyword>
<feature type="transmembrane region" description="Helical" evidence="1">
    <location>
        <begin position="44"/>
        <end position="60"/>
    </location>
</feature>
<dbReference type="AlphaFoldDB" id="A0A2S8I3H3"/>
<sequence>MTIQSAIVRAAALAAVLYAMNRLKERRNAGDIVAKSTNVTTGRVAGIVTGLIIFALIAYSERHLIAATFG</sequence>
<accession>A0A2S8I3H3</accession>
<dbReference type="EMBL" id="PUIQ01000077">
    <property type="protein sequence ID" value="PQP09333.1"/>
    <property type="molecule type" value="Genomic_DNA"/>
</dbReference>
<evidence type="ECO:0000313" key="3">
    <source>
        <dbReference type="EMBL" id="RAQ06491.1"/>
    </source>
</evidence>
<organism evidence="2 4">
    <name type="scientific">Burkholderia cepacia</name>
    <name type="common">Pseudomonas cepacia</name>
    <dbReference type="NCBI Taxonomy" id="292"/>
    <lineage>
        <taxon>Bacteria</taxon>
        <taxon>Pseudomonadati</taxon>
        <taxon>Pseudomonadota</taxon>
        <taxon>Betaproteobacteria</taxon>
        <taxon>Burkholderiales</taxon>
        <taxon>Burkholderiaceae</taxon>
        <taxon>Burkholderia</taxon>
        <taxon>Burkholderia cepacia complex</taxon>
    </lineage>
</organism>
<evidence type="ECO:0000313" key="4">
    <source>
        <dbReference type="Proteomes" id="UP000238206"/>
    </source>
</evidence>
<gene>
    <name evidence="2" type="ORF">C5615_35130</name>
    <name evidence="3" type="ORF">DPR02_22040</name>
</gene>
<evidence type="ECO:0000256" key="1">
    <source>
        <dbReference type="SAM" id="Phobius"/>
    </source>
</evidence>
<comment type="caution">
    <text evidence="2">The sequence shown here is derived from an EMBL/GenBank/DDBJ whole genome shotgun (WGS) entry which is preliminary data.</text>
</comment>
<dbReference type="RefSeq" id="WP_059855597.1">
    <property type="nucleotide sequence ID" value="NZ_LPBQ01000030.1"/>
</dbReference>
<dbReference type="EMBL" id="QLUZ01000013">
    <property type="protein sequence ID" value="RAQ06491.1"/>
    <property type="molecule type" value="Genomic_DNA"/>
</dbReference>
<proteinExistence type="predicted"/>
<evidence type="ECO:0000313" key="2">
    <source>
        <dbReference type="EMBL" id="PQP09333.1"/>
    </source>
</evidence>
<reference evidence="3 5" key="2">
    <citation type="submission" date="2018-06" db="EMBL/GenBank/DDBJ databases">
        <title>Towards the identification of Burkholderia cepacia strain which caused fatal septicemia.</title>
        <authorList>
            <person name="Bui L.A.T."/>
            <person name="Zakharova I.B."/>
            <person name="Shpak I.M."/>
            <person name="Teteryatnikova N."/>
            <person name="Ustinov D.V."/>
            <person name="Kuzyutina Y.A."/>
            <person name="Nguyen H.N."/>
            <person name="Antonov A.S."/>
            <person name="Avdyusheva E.F."/>
            <person name="Victorov D.V."/>
        </authorList>
    </citation>
    <scope>NUCLEOTIDE SEQUENCE [LARGE SCALE GENOMIC DNA]</scope>
    <source>
        <strain evidence="3 5">PT02</strain>
    </source>
</reference>
<evidence type="ECO:0000313" key="5">
    <source>
        <dbReference type="Proteomes" id="UP000248899"/>
    </source>
</evidence>
<dbReference type="Proteomes" id="UP000248899">
    <property type="component" value="Unassembled WGS sequence"/>
</dbReference>